<protein>
    <submittedName>
        <fullName evidence="4">Methylmalonyl-CoA epimerase</fullName>
        <ecNumber evidence="4">5.1.99.1</ecNumber>
    </submittedName>
</protein>
<keyword evidence="2" id="KW-0479">Metal-binding</keyword>
<dbReference type="InterPro" id="IPR051785">
    <property type="entry name" value="MMCE/EMCE_epimerase"/>
</dbReference>
<organism evidence="4 5">
    <name type="scientific">Nocardioides deserti</name>
    <dbReference type="NCBI Taxonomy" id="1588644"/>
    <lineage>
        <taxon>Bacteria</taxon>
        <taxon>Bacillati</taxon>
        <taxon>Actinomycetota</taxon>
        <taxon>Actinomycetes</taxon>
        <taxon>Propionibacteriales</taxon>
        <taxon>Nocardioidaceae</taxon>
        <taxon>Nocardioides</taxon>
    </lineage>
</organism>
<keyword evidence="5" id="KW-1185">Reference proteome</keyword>
<dbReference type="PROSITE" id="PS00934">
    <property type="entry name" value="GLYOXALASE_I_1"/>
    <property type="match status" value="1"/>
</dbReference>
<comment type="similarity">
    <text evidence="1">Belongs to the methylmalonyl-CoA epimerase family.</text>
</comment>
<dbReference type="PANTHER" id="PTHR43048:SF3">
    <property type="entry name" value="METHYLMALONYL-COA EPIMERASE, MITOCHONDRIAL"/>
    <property type="match status" value="1"/>
</dbReference>
<dbReference type="EC" id="5.1.99.1" evidence="4"/>
<evidence type="ECO:0000256" key="1">
    <source>
        <dbReference type="ARBA" id="ARBA00009308"/>
    </source>
</evidence>
<dbReference type="InterPro" id="IPR029068">
    <property type="entry name" value="Glyas_Bleomycin-R_OHBP_Dase"/>
</dbReference>
<evidence type="ECO:0000259" key="3">
    <source>
        <dbReference type="PROSITE" id="PS51819"/>
    </source>
</evidence>
<evidence type="ECO:0000256" key="2">
    <source>
        <dbReference type="ARBA" id="ARBA00022723"/>
    </source>
</evidence>
<proteinExistence type="inferred from homology"/>
<dbReference type="InterPro" id="IPR017515">
    <property type="entry name" value="MeMalonyl-CoA_epimerase"/>
</dbReference>
<dbReference type="CDD" id="cd07249">
    <property type="entry name" value="MMCE"/>
    <property type="match status" value="1"/>
</dbReference>
<dbReference type="EMBL" id="JACMYC010000005">
    <property type="protein sequence ID" value="MBC2960691.1"/>
    <property type="molecule type" value="Genomic_DNA"/>
</dbReference>
<dbReference type="InterPro" id="IPR037523">
    <property type="entry name" value="VOC_core"/>
</dbReference>
<dbReference type="NCBIfam" id="TIGR03081">
    <property type="entry name" value="metmalonyl_epim"/>
    <property type="match status" value="1"/>
</dbReference>
<dbReference type="Pfam" id="PF13669">
    <property type="entry name" value="Glyoxalase_4"/>
    <property type="match status" value="1"/>
</dbReference>
<dbReference type="InterPro" id="IPR018146">
    <property type="entry name" value="Glyoxalase_1_CS"/>
</dbReference>
<gene>
    <name evidence="4" type="primary">mce</name>
    <name evidence="4" type="ORF">H7344_10345</name>
</gene>
<dbReference type="Gene3D" id="3.10.180.10">
    <property type="entry name" value="2,3-Dihydroxybiphenyl 1,2-Dioxygenase, domain 1"/>
    <property type="match status" value="1"/>
</dbReference>
<evidence type="ECO:0000313" key="4">
    <source>
        <dbReference type="EMBL" id="MBC2960691.1"/>
    </source>
</evidence>
<feature type="domain" description="VOC" evidence="3">
    <location>
        <begin position="24"/>
        <end position="154"/>
    </location>
</feature>
<dbReference type="PROSITE" id="PS51819">
    <property type="entry name" value="VOC"/>
    <property type="match status" value="1"/>
</dbReference>
<reference evidence="4 5" key="1">
    <citation type="submission" date="2020-08" db="EMBL/GenBank/DDBJ databases">
        <title>novel species in genus Nocardioides.</title>
        <authorList>
            <person name="Zhang G."/>
        </authorList>
    </citation>
    <scope>NUCLEOTIDE SEQUENCE [LARGE SCALE GENOMIC DNA]</scope>
    <source>
        <strain evidence="4 5">SC8A-24</strain>
    </source>
</reference>
<dbReference type="PANTHER" id="PTHR43048">
    <property type="entry name" value="METHYLMALONYL-COA EPIMERASE"/>
    <property type="match status" value="1"/>
</dbReference>
<accession>A0ABR6U8D4</accession>
<dbReference type="GO" id="GO:0004493">
    <property type="term" value="F:methylmalonyl-CoA epimerase activity"/>
    <property type="evidence" value="ECO:0007669"/>
    <property type="project" value="UniProtKB-EC"/>
</dbReference>
<sequence length="160" mass="17190">MTGMTDSSTSTGAPLEIPGHLFTAIDHVGIAVRDLDQAIAFYETTFGMRLAHQETNEEQGVREAMMAVGDSGSHIQLLAPLDDSSTIAKFLERSGPGVQQMAYRVTDVEAVSAVLRERGVRLLYDAPRRGTSDSRINFIHPKDAGGVLVELVEPAADAAH</sequence>
<name>A0ABR6U8D4_9ACTN</name>
<dbReference type="Proteomes" id="UP000604001">
    <property type="component" value="Unassembled WGS sequence"/>
</dbReference>
<keyword evidence="4" id="KW-0413">Isomerase</keyword>
<comment type="caution">
    <text evidence="4">The sequence shown here is derived from an EMBL/GenBank/DDBJ whole genome shotgun (WGS) entry which is preliminary data.</text>
</comment>
<dbReference type="SUPFAM" id="SSF54593">
    <property type="entry name" value="Glyoxalase/Bleomycin resistance protein/Dihydroxybiphenyl dioxygenase"/>
    <property type="match status" value="1"/>
</dbReference>
<evidence type="ECO:0000313" key="5">
    <source>
        <dbReference type="Proteomes" id="UP000604001"/>
    </source>
</evidence>